<dbReference type="RefSeq" id="WP_170124359.1">
    <property type="nucleotide sequence ID" value="NZ_QKZK01000019.1"/>
</dbReference>
<dbReference type="Gene3D" id="3.10.20.310">
    <property type="entry name" value="membrane protein fhac"/>
    <property type="match status" value="2"/>
</dbReference>
<evidence type="ECO:0000256" key="2">
    <source>
        <dbReference type="ARBA" id="ARBA00022452"/>
    </source>
</evidence>
<evidence type="ECO:0000256" key="4">
    <source>
        <dbReference type="ARBA" id="ARBA00023136"/>
    </source>
</evidence>
<feature type="domain" description="Bacterial surface antigen (D15)" evidence="5">
    <location>
        <begin position="313"/>
        <end position="601"/>
    </location>
</feature>
<dbReference type="InterPro" id="IPR010827">
    <property type="entry name" value="BamA/TamA_POTRA"/>
</dbReference>
<proteinExistence type="predicted"/>
<dbReference type="Pfam" id="PF07244">
    <property type="entry name" value="POTRA"/>
    <property type="match status" value="1"/>
</dbReference>
<keyword evidence="4" id="KW-0472">Membrane</keyword>
<evidence type="ECO:0000313" key="8">
    <source>
        <dbReference type="Proteomes" id="UP000249239"/>
    </source>
</evidence>
<comment type="caution">
    <text evidence="7">The sequence shown here is derived from an EMBL/GenBank/DDBJ whole genome shotgun (WGS) entry which is preliminary data.</text>
</comment>
<reference evidence="7 8" key="1">
    <citation type="submission" date="2018-06" db="EMBL/GenBank/DDBJ databases">
        <title>Genomic Encyclopedia of Archaeal and Bacterial Type Strains, Phase II (KMG-II): from individual species to whole genera.</title>
        <authorList>
            <person name="Goeker M."/>
        </authorList>
    </citation>
    <scope>NUCLEOTIDE SEQUENCE [LARGE SCALE GENOMIC DNA]</scope>
    <source>
        <strain evidence="7 8">DSM 6779</strain>
    </source>
</reference>
<evidence type="ECO:0000256" key="3">
    <source>
        <dbReference type="ARBA" id="ARBA00022692"/>
    </source>
</evidence>
<comment type="subcellular location">
    <subcellularLocation>
        <location evidence="1">Membrane</location>
    </subcellularLocation>
</comment>
<dbReference type="PANTHER" id="PTHR12815:SF18">
    <property type="entry name" value="SORTING AND ASSEMBLY MACHINERY COMPONENT 50 HOMOLOG"/>
    <property type="match status" value="1"/>
</dbReference>
<dbReference type="InterPro" id="IPR000184">
    <property type="entry name" value="Bac_surfAg_D15"/>
</dbReference>
<dbReference type="PANTHER" id="PTHR12815">
    <property type="entry name" value="SORTING AND ASSEMBLY MACHINERY SAMM50 PROTEIN FAMILY MEMBER"/>
    <property type="match status" value="1"/>
</dbReference>
<keyword evidence="2" id="KW-1134">Transmembrane beta strand</keyword>
<name>A0A2W7NCR4_9BACT</name>
<evidence type="ECO:0000259" key="6">
    <source>
        <dbReference type="Pfam" id="PF07244"/>
    </source>
</evidence>
<dbReference type="Gene3D" id="2.40.160.50">
    <property type="entry name" value="membrane protein fhac: a member of the omp85/tpsb transporter family"/>
    <property type="match status" value="1"/>
</dbReference>
<accession>A0A2W7NCR4</accession>
<dbReference type="Pfam" id="PF01103">
    <property type="entry name" value="Omp85"/>
    <property type="match status" value="1"/>
</dbReference>
<organism evidence="7 8">
    <name type="scientific">Breznakibacter xylanolyticus</name>
    <dbReference type="NCBI Taxonomy" id="990"/>
    <lineage>
        <taxon>Bacteria</taxon>
        <taxon>Pseudomonadati</taxon>
        <taxon>Bacteroidota</taxon>
        <taxon>Bacteroidia</taxon>
        <taxon>Marinilabiliales</taxon>
        <taxon>Marinilabiliaceae</taxon>
        <taxon>Breznakibacter</taxon>
    </lineage>
</organism>
<keyword evidence="8" id="KW-1185">Reference proteome</keyword>
<feature type="domain" description="POTRA" evidence="6">
    <location>
        <begin position="30"/>
        <end position="118"/>
    </location>
</feature>
<evidence type="ECO:0000256" key="1">
    <source>
        <dbReference type="ARBA" id="ARBA00004370"/>
    </source>
</evidence>
<dbReference type="GO" id="GO:0019867">
    <property type="term" value="C:outer membrane"/>
    <property type="evidence" value="ECO:0007669"/>
    <property type="project" value="InterPro"/>
</dbReference>
<protein>
    <submittedName>
        <fullName evidence="7">Beta-barrel assembly machine subunit BamA</fullName>
    </submittedName>
</protein>
<evidence type="ECO:0000259" key="5">
    <source>
        <dbReference type="Pfam" id="PF01103"/>
    </source>
</evidence>
<gene>
    <name evidence="7" type="ORF">LX69_02371</name>
</gene>
<keyword evidence="3" id="KW-0812">Transmembrane</keyword>
<dbReference type="AlphaFoldDB" id="A0A2W7NCR4"/>
<dbReference type="EMBL" id="QKZK01000019">
    <property type="protein sequence ID" value="PZX14544.1"/>
    <property type="molecule type" value="Genomic_DNA"/>
</dbReference>
<dbReference type="InterPro" id="IPR039910">
    <property type="entry name" value="D15-like"/>
</dbReference>
<dbReference type="Proteomes" id="UP000249239">
    <property type="component" value="Unassembled WGS sequence"/>
</dbReference>
<sequence>MKRHPHIARTLLFLMLLGWMQGMQGQENLEIRKIHFKGNKTFSDKELKQQLNLKGATWVEKKLLKRQSELFAENAYQQGIDNLTRFYQTEGFLKTTFQEPDIHIKRDKITLTIPLTEGAPMVIGNVFSGNMAEFLTKKKATKRLLATPGKRFRDEWMKADGDLLTRSLTEKGYAYATVQHHILADTTFMLVDVQWMTDKGPMCVFGKTTLTPVARTPERITRKQLAYREGQPYSPLKLSKTQQQIYDLGTFRVASVKAQLTQPPTDTVHVAIKLTEAPGITTRFGVGYGKEDRFRAFVELQKLNFPGGVRRTTFYASHSAIEPYLIKTTITQPAVWGPKSSVSLTPYIRNQKEPGYKLITYGSTLSWIQRLSTHLTGQANLSINQVLLDTSTVARISQNLTKQYARTGIETGLVYDNALPRFDPTRGWIVTGNTQYITVFSGDRTRFFKHQLEVKNYQQVTPSLVVATRIKAGTIDLLNQSVAAPVDDRFFAGGSRSVRGWARQQLGPVDADGIPSGGHTLTEGSMEARQKLMGPLSVVGFVDWGNVWEPSGHLSLTDLHWAAGGGLRFATPIGPIGIDAAKPVYDSAKSWQIHFNIGHPF</sequence>
<evidence type="ECO:0000313" key="7">
    <source>
        <dbReference type="EMBL" id="PZX14544.1"/>
    </source>
</evidence>